<protein>
    <submittedName>
        <fullName evidence="10">DrrB family ABC transporter efflux protein</fullName>
    </submittedName>
</protein>
<dbReference type="STRING" id="214095.RU97_GL001788"/>
<keyword evidence="6 8" id="KW-1133">Transmembrane helix</keyword>
<comment type="caution">
    <text evidence="10">The sequence shown here is derived from an EMBL/GenBank/DDBJ whole genome shotgun (WGS) entry which is preliminary data.</text>
</comment>
<evidence type="ECO:0000256" key="4">
    <source>
        <dbReference type="ARBA" id="ARBA00022475"/>
    </source>
</evidence>
<keyword evidence="7 8" id="KW-0472">Membrane</keyword>
<dbReference type="Pfam" id="PF12698">
    <property type="entry name" value="ABC2_membrane_3"/>
    <property type="match status" value="1"/>
</dbReference>
<evidence type="ECO:0000313" key="11">
    <source>
        <dbReference type="Proteomes" id="UP000181884"/>
    </source>
</evidence>
<evidence type="ECO:0000256" key="6">
    <source>
        <dbReference type="ARBA" id="ARBA00022989"/>
    </source>
</evidence>
<dbReference type="GO" id="GO:0005886">
    <property type="term" value="C:plasma membrane"/>
    <property type="evidence" value="ECO:0007669"/>
    <property type="project" value="UniProtKB-SubCell"/>
</dbReference>
<dbReference type="Proteomes" id="UP000181884">
    <property type="component" value="Unassembled WGS sequence"/>
</dbReference>
<dbReference type="EMBL" id="JXKH01000004">
    <property type="protein sequence ID" value="OJG18391.1"/>
    <property type="molecule type" value="Genomic_DNA"/>
</dbReference>
<dbReference type="PROSITE" id="PS51012">
    <property type="entry name" value="ABC_TM2"/>
    <property type="match status" value="1"/>
</dbReference>
<feature type="transmembrane region" description="Helical" evidence="8">
    <location>
        <begin position="256"/>
        <end position="273"/>
    </location>
</feature>
<accession>A0A1L8RF30</accession>
<dbReference type="InterPro" id="IPR013525">
    <property type="entry name" value="ABC2_TM"/>
</dbReference>
<proteinExistence type="inferred from homology"/>
<comment type="subcellular location">
    <subcellularLocation>
        <location evidence="1">Cell membrane</location>
        <topology evidence="1">Multi-pass membrane protein</topology>
    </subcellularLocation>
</comment>
<evidence type="ECO:0000256" key="1">
    <source>
        <dbReference type="ARBA" id="ARBA00004651"/>
    </source>
</evidence>
<dbReference type="InterPro" id="IPR051449">
    <property type="entry name" value="ABC-2_transporter_component"/>
</dbReference>
<gene>
    <name evidence="10" type="ORF">RU97_GL001788</name>
</gene>
<keyword evidence="5 8" id="KW-0812">Transmembrane</keyword>
<evidence type="ECO:0000259" key="9">
    <source>
        <dbReference type="PROSITE" id="PS51012"/>
    </source>
</evidence>
<evidence type="ECO:0000256" key="8">
    <source>
        <dbReference type="SAM" id="Phobius"/>
    </source>
</evidence>
<evidence type="ECO:0000313" key="10">
    <source>
        <dbReference type="EMBL" id="OJG18391.1"/>
    </source>
</evidence>
<feature type="transmembrane region" description="Helical" evidence="8">
    <location>
        <begin position="309"/>
        <end position="331"/>
    </location>
</feature>
<feature type="transmembrane region" description="Helical" evidence="8">
    <location>
        <begin position="144"/>
        <end position="166"/>
    </location>
</feature>
<name>A0A1L8RF30_9ENTE</name>
<dbReference type="PANTHER" id="PTHR30294:SF38">
    <property type="entry name" value="TRANSPORT PERMEASE PROTEIN"/>
    <property type="match status" value="1"/>
</dbReference>
<keyword evidence="3" id="KW-0813">Transport</keyword>
<evidence type="ECO:0000256" key="5">
    <source>
        <dbReference type="ARBA" id="ARBA00022692"/>
    </source>
</evidence>
<feature type="transmembrane region" description="Helical" evidence="8">
    <location>
        <begin position="222"/>
        <end position="244"/>
    </location>
</feature>
<feature type="transmembrane region" description="Helical" evidence="8">
    <location>
        <begin position="187"/>
        <end position="216"/>
    </location>
</feature>
<dbReference type="AlphaFoldDB" id="A0A1L8RF30"/>
<evidence type="ECO:0000256" key="2">
    <source>
        <dbReference type="ARBA" id="ARBA00007783"/>
    </source>
</evidence>
<sequence>MLLAPMLILTLMKVVFDTNDEVNIQLGVTADVPSAVVKNLPKDVHSRTFSTDEPEKMIQEHHLDAFLSFNNRTLLVTYENVDPAKTAQLKGLIQNSLTIDHLQTLTKEVQIFAKETGQNVKLPDYTLKAAYVYGHADSTFFDKILPILIGFFVFFFVFLVSGIALLKERTSGTLERVLATPVKRSEIVLGYLAGYGLFAIIQTLLIVFFALYILQFTIAGNLLWVVLTNILIALVALAMGIFVSTFANSEFQMMQFIPIVVIPQVFFSGLIPLDSMDGWVHQLSYIFPLSYGGQALSDVMIKGADFSTIAPNLGVLLLFLVGFTCLNIIGLKRYRKV</sequence>
<organism evidence="10 11">
    <name type="scientific">Enterococcus canis</name>
    <dbReference type="NCBI Taxonomy" id="214095"/>
    <lineage>
        <taxon>Bacteria</taxon>
        <taxon>Bacillati</taxon>
        <taxon>Bacillota</taxon>
        <taxon>Bacilli</taxon>
        <taxon>Lactobacillales</taxon>
        <taxon>Enterococcaceae</taxon>
        <taxon>Enterococcus</taxon>
    </lineage>
</organism>
<comment type="similarity">
    <text evidence="2">Belongs to the ABC-2 integral membrane protein family.</text>
</comment>
<keyword evidence="4" id="KW-1003">Cell membrane</keyword>
<dbReference type="InterPro" id="IPR047817">
    <property type="entry name" value="ABC2_TM_bact-type"/>
</dbReference>
<keyword evidence="11" id="KW-1185">Reference proteome</keyword>
<reference evidence="10 11" key="1">
    <citation type="submission" date="2014-12" db="EMBL/GenBank/DDBJ databases">
        <title>Draft genome sequences of 29 type strains of Enterococci.</title>
        <authorList>
            <person name="Zhong Z."/>
            <person name="Sun Z."/>
            <person name="Liu W."/>
            <person name="Zhang W."/>
            <person name="Zhang H."/>
        </authorList>
    </citation>
    <scope>NUCLEOTIDE SEQUENCE [LARGE SCALE GENOMIC DNA]</scope>
    <source>
        <strain evidence="10 11">DSM 17029</strain>
    </source>
</reference>
<dbReference type="GO" id="GO:0140359">
    <property type="term" value="F:ABC-type transporter activity"/>
    <property type="evidence" value="ECO:0007669"/>
    <property type="project" value="InterPro"/>
</dbReference>
<dbReference type="PANTHER" id="PTHR30294">
    <property type="entry name" value="MEMBRANE COMPONENT OF ABC TRANSPORTER YHHJ-RELATED"/>
    <property type="match status" value="1"/>
</dbReference>
<evidence type="ECO:0000256" key="3">
    <source>
        <dbReference type="ARBA" id="ARBA00022448"/>
    </source>
</evidence>
<feature type="domain" description="ABC transmembrane type-2" evidence="9">
    <location>
        <begin position="109"/>
        <end position="334"/>
    </location>
</feature>
<evidence type="ECO:0000256" key="7">
    <source>
        <dbReference type="ARBA" id="ARBA00023136"/>
    </source>
</evidence>